<organism evidence="1 2">
    <name type="scientific">Sporosarcina psychrophila</name>
    <name type="common">Bacillus psychrophilus</name>
    <dbReference type="NCBI Taxonomy" id="1476"/>
    <lineage>
        <taxon>Bacteria</taxon>
        <taxon>Bacillati</taxon>
        <taxon>Bacillota</taxon>
        <taxon>Bacilli</taxon>
        <taxon>Bacillales</taxon>
        <taxon>Caryophanaceae</taxon>
        <taxon>Sporosarcina</taxon>
    </lineage>
</organism>
<reference evidence="1" key="1">
    <citation type="journal article" date="2021" name="PeerJ">
        <title>Extensive microbial diversity within the chicken gut microbiome revealed by metagenomics and culture.</title>
        <authorList>
            <person name="Gilroy R."/>
            <person name="Ravi A."/>
            <person name="Getino M."/>
            <person name="Pursley I."/>
            <person name="Horton D.L."/>
            <person name="Alikhan N.F."/>
            <person name="Baker D."/>
            <person name="Gharbi K."/>
            <person name="Hall N."/>
            <person name="Watson M."/>
            <person name="Adriaenssens E.M."/>
            <person name="Foster-Nyarko E."/>
            <person name="Jarju S."/>
            <person name="Secka A."/>
            <person name="Antonio M."/>
            <person name="Oren A."/>
            <person name="Chaudhuri R.R."/>
            <person name="La Ragione R."/>
            <person name="Hildebrand F."/>
            <person name="Pallen M.J."/>
        </authorList>
    </citation>
    <scope>NUCLEOTIDE SEQUENCE</scope>
    <source>
        <strain evidence="1">CHK171-7178</strain>
    </source>
</reference>
<sequence>MLTKLQKRIHEWVSLNFQGKDLSWLSQNAVTNWFNPNPLSKHEIRQLQNARIKANAKMHNFI</sequence>
<dbReference type="AlphaFoldDB" id="A0A921FY95"/>
<proteinExistence type="predicted"/>
<evidence type="ECO:0000313" key="2">
    <source>
        <dbReference type="Proteomes" id="UP000698173"/>
    </source>
</evidence>
<accession>A0A921FY95</accession>
<protein>
    <submittedName>
        <fullName evidence="1">Uncharacterized protein</fullName>
    </submittedName>
</protein>
<dbReference type="EMBL" id="DYWT01000092">
    <property type="protein sequence ID" value="HJF31217.1"/>
    <property type="molecule type" value="Genomic_DNA"/>
</dbReference>
<evidence type="ECO:0000313" key="1">
    <source>
        <dbReference type="EMBL" id="HJF31217.1"/>
    </source>
</evidence>
<gene>
    <name evidence="1" type="ORF">K8V56_05490</name>
</gene>
<name>A0A921FY95_SPOPS</name>
<reference evidence="1" key="2">
    <citation type="submission" date="2021-09" db="EMBL/GenBank/DDBJ databases">
        <authorList>
            <person name="Gilroy R."/>
        </authorList>
    </citation>
    <scope>NUCLEOTIDE SEQUENCE</scope>
    <source>
        <strain evidence="1">CHK171-7178</strain>
    </source>
</reference>
<comment type="caution">
    <text evidence="1">The sequence shown here is derived from an EMBL/GenBank/DDBJ whole genome shotgun (WGS) entry which is preliminary data.</text>
</comment>
<dbReference type="Proteomes" id="UP000698173">
    <property type="component" value="Unassembled WGS sequence"/>
</dbReference>